<accession>E1Y3T8</accession>
<dbReference type="EMBL" id="FR687252">
    <property type="protein sequence ID" value="CBW54790.1"/>
    <property type="molecule type" value="Genomic_DNA"/>
</dbReference>
<dbReference type="KEGG" id="vg:14006755"/>
<name>E1Y3T8_9CAUD</name>
<evidence type="ECO:0000313" key="1">
    <source>
        <dbReference type="EMBL" id="CBW54790.1"/>
    </source>
</evidence>
<proteinExistence type="predicted"/>
<dbReference type="GeneID" id="14006755"/>
<dbReference type="RefSeq" id="YP_007002885.1">
    <property type="nucleotide sequence ID" value="NC_019454.1"/>
</dbReference>
<evidence type="ECO:0000313" key="2">
    <source>
        <dbReference type="Proteomes" id="UP000006684"/>
    </source>
</evidence>
<protein>
    <submittedName>
        <fullName evidence="1">Uncharacterized protein</fullName>
    </submittedName>
</protein>
<sequence length="63" mass="7249">MAKVKQLVAKAREYFYADNFLDLEDVMLTLAERSPAAHERLAAEFSDLIMEQDLMDDIMSIQP</sequence>
<dbReference type="Proteomes" id="UP000006684">
    <property type="component" value="Segment"/>
</dbReference>
<organism evidence="1 2">
    <name type="scientific">Pantoea phage LIMElight</name>
    <dbReference type="NCBI Taxonomy" id="881915"/>
    <lineage>
        <taxon>Viruses</taxon>
        <taxon>Duplodnaviria</taxon>
        <taxon>Heunggongvirae</taxon>
        <taxon>Uroviricota</taxon>
        <taxon>Caudoviricetes</taxon>
        <taxon>Autographivirales</taxon>
        <taxon>Autoscriptoviridae</taxon>
        <taxon>Slopekvirinae</taxon>
        <taxon>Limelightvirus</taxon>
        <taxon>Limelightvirus limelight</taxon>
    </lineage>
</organism>
<reference evidence="2" key="1">
    <citation type="journal article" date="2011" name="Appl. Environ. Microbiol.">
        <title>Bacteriophages LIMElight and LIMEzero of Pantoea agglomerans, belonging to the "phiKMV-like viruses".</title>
        <authorList>
            <person name="Adriaenssens E.M."/>
            <person name="Ceyssens P.J."/>
            <person name="Dunon V."/>
            <person name="Ackermann H.W."/>
            <person name="Van Vaerenbergh J."/>
            <person name="Maes M."/>
            <person name="De Proft M."/>
            <person name="Lavigne R."/>
        </authorList>
    </citation>
    <scope>NUCLEOTIDE SEQUENCE [LARGE SCALE GENOMIC DNA]</scope>
</reference>
<keyword evidence="2" id="KW-1185">Reference proteome</keyword>